<dbReference type="PANTHER" id="PTHR12521:SF0">
    <property type="entry name" value="ADP-RIBOSE GLYCOHYDROLASE OARD1"/>
    <property type="match status" value="1"/>
</dbReference>
<evidence type="ECO:0000313" key="3">
    <source>
        <dbReference type="EMBL" id="UOD51590.1"/>
    </source>
</evidence>
<dbReference type="Pfam" id="PF01661">
    <property type="entry name" value="Macro"/>
    <property type="match status" value="1"/>
</dbReference>
<name>A0ABY4AQC9_9BURK</name>
<keyword evidence="4" id="KW-1185">Reference proteome</keyword>
<protein>
    <submittedName>
        <fullName evidence="3">Macro domain-containing protein</fullName>
    </submittedName>
</protein>
<dbReference type="InterPro" id="IPR043472">
    <property type="entry name" value="Macro_dom-like"/>
</dbReference>
<dbReference type="Proteomes" id="UP000831607">
    <property type="component" value="Chromosome"/>
</dbReference>
<proteinExistence type="predicted"/>
<feature type="domain" description="Macro" evidence="2">
    <location>
        <begin position="1"/>
        <end position="163"/>
    </location>
</feature>
<dbReference type="InterPro" id="IPR050892">
    <property type="entry name" value="ADP-ribose_metab_enzymes"/>
</dbReference>
<dbReference type="SUPFAM" id="SSF52949">
    <property type="entry name" value="Macro domain-like"/>
    <property type="match status" value="1"/>
</dbReference>
<organism evidence="3 4">
    <name type="scientific">Orrella daihaiensis</name>
    <dbReference type="NCBI Taxonomy" id="2782176"/>
    <lineage>
        <taxon>Bacteria</taxon>
        <taxon>Pseudomonadati</taxon>
        <taxon>Pseudomonadota</taxon>
        <taxon>Betaproteobacteria</taxon>
        <taxon>Burkholderiales</taxon>
        <taxon>Alcaligenaceae</taxon>
        <taxon>Orrella</taxon>
    </lineage>
</organism>
<dbReference type="EMBL" id="CP063982">
    <property type="protein sequence ID" value="UOD51590.1"/>
    <property type="molecule type" value="Genomic_DNA"/>
</dbReference>
<gene>
    <name evidence="3" type="ORF">DHf2319_06155</name>
</gene>
<accession>A0ABY4AQC9</accession>
<evidence type="ECO:0000256" key="1">
    <source>
        <dbReference type="ARBA" id="ARBA00035885"/>
    </source>
</evidence>
<dbReference type="PROSITE" id="PS51154">
    <property type="entry name" value="MACRO"/>
    <property type="match status" value="1"/>
</dbReference>
<sequence>MITYKTGDILRERSQALVNTVNCVGVMGRGVALQFKKAFPDNFKAYAQACRLGKVVAGEMFVYETNLPMNPRFIINFPTKRHWRDKSRIEDIESGLRALVSDLRRFNIESVAIPALGCGLGGLDWDRVSQLIETIFSELPDVQVTVFEPQGAPAARAVTPVTSACHMTTGRAALVALMSRYLQGLMDPAVSLLEIHKLLYFLQLAGEPLRLRYKQGFYGPYAENLRHVLHAIEGQLLVGYADGGDAPDKELELLPGALEMAIRFLEGYPETSARVDRVSWLVEGFESSFGLELLSTVHWVQTQSQVSSMSELIRLTYEWGERKRQFTPRQIELANTVLSQKGWLN</sequence>
<dbReference type="SMART" id="SM00506">
    <property type="entry name" value="A1pp"/>
    <property type="match status" value="1"/>
</dbReference>
<dbReference type="Gene3D" id="3.40.220.10">
    <property type="entry name" value="Leucine Aminopeptidase, subunit E, domain 1"/>
    <property type="match status" value="1"/>
</dbReference>
<evidence type="ECO:0000313" key="4">
    <source>
        <dbReference type="Proteomes" id="UP000831607"/>
    </source>
</evidence>
<reference evidence="3 4" key="1">
    <citation type="submission" date="2020-11" db="EMBL/GenBank/DDBJ databases">
        <title>Algicoccus daihaiensis sp.nov., isolated from Daihai Lake in Inner Mongolia.</title>
        <authorList>
            <person name="Kai J."/>
        </authorList>
    </citation>
    <scope>NUCLEOTIDE SEQUENCE [LARGE SCALE GENOMIC DNA]</scope>
    <source>
        <strain evidence="4">f23</strain>
    </source>
</reference>
<evidence type="ECO:0000259" key="2">
    <source>
        <dbReference type="PROSITE" id="PS51154"/>
    </source>
</evidence>
<dbReference type="PANTHER" id="PTHR12521">
    <property type="entry name" value="PROTEIN C6ORF130"/>
    <property type="match status" value="1"/>
</dbReference>
<dbReference type="CDD" id="cd02901">
    <property type="entry name" value="Macro_Poa1p-like"/>
    <property type="match status" value="1"/>
</dbReference>
<comment type="catalytic activity">
    <reaction evidence="1">
        <text>an N-(ADP-alpha-D-ribosyl)-thymidine in DNA + H2O = a thymidine in DNA + ADP-D-ribose</text>
        <dbReference type="Rhea" id="RHEA:71655"/>
        <dbReference type="Rhea" id="RHEA-COMP:13556"/>
        <dbReference type="Rhea" id="RHEA-COMP:18051"/>
        <dbReference type="ChEBI" id="CHEBI:15377"/>
        <dbReference type="ChEBI" id="CHEBI:57967"/>
        <dbReference type="ChEBI" id="CHEBI:137386"/>
        <dbReference type="ChEBI" id="CHEBI:191199"/>
    </reaction>
    <physiologicalReaction direction="left-to-right" evidence="1">
        <dbReference type="Rhea" id="RHEA:71656"/>
    </physiologicalReaction>
</comment>
<dbReference type="InterPro" id="IPR002589">
    <property type="entry name" value="Macro_dom"/>
</dbReference>